<evidence type="ECO:0000256" key="1">
    <source>
        <dbReference type="SAM" id="Phobius"/>
    </source>
</evidence>
<feature type="transmembrane region" description="Helical" evidence="1">
    <location>
        <begin position="39"/>
        <end position="59"/>
    </location>
</feature>
<accession>A0A7D5MA69</accession>
<dbReference type="Proteomes" id="UP000509478">
    <property type="component" value="Chromosome"/>
</dbReference>
<protein>
    <submittedName>
        <fullName evidence="2">Uncharacterized protein</fullName>
    </submittedName>
</protein>
<sequence>MSGLVIPKEKGQTKQDEIIAHSATHSLTYLLLKYQKPLIIAPSVTTPSISFFVIMYLLLMAHHKLLKHNIYD</sequence>
<proteinExistence type="predicted"/>
<organism evidence="2 3">
    <name type="scientific">Nitrosopumilus ureiphilus</name>
    <dbReference type="NCBI Taxonomy" id="1470067"/>
    <lineage>
        <taxon>Archaea</taxon>
        <taxon>Nitrososphaerota</taxon>
        <taxon>Nitrososphaeria</taxon>
        <taxon>Nitrosopumilales</taxon>
        <taxon>Nitrosopumilaceae</taxon>
        <taxon>Nitrosopumilus</taxon>
    </lineage>
</organism>
<keyword evidence="1" id="KW-0472">Membrane</keyword>
<dbReference type="AlphaFoldDB" id="A0A7D5MA69"/>
<keyword evidence="3" id="KW-1185">Reference proteome</keyword>
<keyword evidence="1" id="KW-1133">Transmembrane helix</keyword>
<reference evidence="2 3" key="1">
    <citation type="submission" date="2018-02" db="EMBL/GenBank/DDBJ databases">
        <title>Complete genome of Nitrosopumilus ureaphilus PS0.</title>
        <authorList>
            <person name="Qin W."/>
            <person name="Zheng Y."/>
            <person name="Stahl D.A."/>
        </authorList>
    </citation>
    <scope>NUCLEOTIDE SEQUENCE [LARGE SCALE GENOMIC DNA]</scope>
    <source>
        <strain evidence="2 3">PS0</strain>
    </source>
</reference>
<keyword evidence="1" id="KW-0812">Transmembrane</keyword>
<evidence type="ECO:0000313" key="3">
    <source>
        <dbReference type="Proteomes" id="UP000509478"/>
    </source>
</evidence>
<dbReference type="EMBL" id="CP026995">
    <property type="protein sequence ID" value="QLH06889.1"/>
    <property type="molecule type" value="Genomic_DNA"/>
</dbReference>
<name>A0A7D5MA69_9ARCH</name>
<dbReference type="KEGG" id="nue:C5F50_07235"/>
<evidence type="ECO:0000313" key="2">
    <source>
        <dbReference type="EMBL" id="QLH06889.1"/>
    </source>
</evidence>
<gene>
    <name evidence="2" type="ORF">C5F50_07235</name>
</gene>